<evidence type="ECO:0000259" key="12">
    <source>
        <dbReference type="Pfam" id="PF08245"/>
    </source>
</evidence>
<evidence type="ECO:0000259" key="11">
    <source>
        <dbReference type="Pfam" id="PF02875"/>
    </source>
</evidence>
<dbReference type="EMBL" id="JABTTQ020000011">
    <property type="protein sequence ID" value="KAK6146603.1"/>
    <property type="molecule type" value="Genomic_DNA"/>
</dbReference>
<evidence type="ECO:0000256" key="6">
    <source>
        <dbReference type="ARBA" id="ARBA00022960"/>
    </source>
</evidence>
<dbReference type="Gene3D" id="3.40.1390.10">
    <property type="entry name" value="MurE/MurF, N-terminal domain"/>
    <property type="match status" value="1"/>
</dbReference>
<keyword evidence="2" id="KW-0436">Ligase</keyword>
<dbReference type="Pfam" id="PF08245">
    <property type="entry name" value="Mur_ligase_M"/>
    <property type="match status" value="1"/>
</dbReference>
<evidence type="ECO:0000256" key="7">
    <source>
        <dbReference type="ARBA" id="ARBA00022984"/>
    </source>
</evidence>
<dbReference type="InterPro" id="IPR036565">
    <property type="entry name" value="Mur-like_cat_sf"/>
</dbReference>
<keyword evidence="6" id="KW-0133">Cell shape</keyword>
<dbReference type="Gene3D" id="3.90.190.20">
    <property type="entry name" value="Mur ligase, C-terminal domain"/>
    <property type="match status" value="1"/>
</dbReference>
<name>A0ABR0WG70_REHGL</name>
<keyword evidence="14" id="KW-1185">Reference proteome</keyword>
<feature type="domain" description="Mur ligase C-terminal" evidence="11">
    <location>
        <begin position="326"/>
        <end position="451"/>
    </location>
</feature>
<organism evidence="13 14">
    <name type="scientific">Rehmannia glutinosa</name>
    <name type="common">Chinese foxglove</name>
    <dbReference type="NCBI Taxonomy" id="99300"/>
    <lineage>
        <taxon>Eukaryota</taxon>
        <taxon>Viridiplantae</taxon>
        <taxon>Streptophyta</taxon>
        <taxon>Embryophyta</taxon>
        <taxon>Tracheophyta</taxon>
        <taxon>Spermatophyta</taxon>
        <taxon>Magnoliopsida</taxon>
        <taxon>eudicotyledons</taxon>
        <taxon>Gunneridae</taxon>
        <taxon>Pentapetalae</taxon>
        <taxon>asterids</taxon>
        <taxon>lamiids</taxon>
        <taxon>Lamiales</taxon>
        <taxon>Orobanchaceae</taxon>
        <taxon>Rehmannieae</taxon>
        <taxon>Rehmannia</taxon>
    </lineage>
</organism>
<keyword evidence="8" id="KW-0131">Cell cycle</keyword>
<dbReference type="PANTHER" id="PTHR43024:SF1">
    <property type="entry name" value="UDP-N-ACETYLMURAMOYL-TRIPEPTIDE--D-ALANYL-D-ALANINE LIGASE"/>
    <property type="match status" value="1"/>
</dbReference>
<evidence type="ECO:0000256" key="9">
    <source>
        <dbReference type="ARBA" id="ARBA00023316"/>
    </source>
</evidence>
<evidence type="ECO:0000256" key="5">
    <source>
        <dbReference type="ARBA" id="ARBA00022840"/>
    </source>
</evidence>
<accession>A0ABR0WG70</accession>
<evidence type="ECO:0000256" key="8">
    <source>
        <dbReference type="ARBA" id="ARBA00023306"/>
    </source>
</evidence>
<dbReference type="InterPro" id="IPR005863">
    <property type="entry name" value="UDP-N-AcMur_synth"/>
</dbReference>
<dbReference type="SUPFAM" id="SSF53623">
    <property type="entry name" value="MurD-like peptide ligases, catalytic domain"/>
    <property type="match status" value="1"/>
</dbReference>
<feature type="domain" description="Mur ligase central" evidence="12">
    <location>
        <begin position="117"/>
        <end position="304"/>
    </location>
</feature>
<dbReference type="SUPFAM" id="SSF63418">
    <property type="entry name" value="MurE/MurF N-terminal domain"/>
    <property type="match status" value="1"/>
</dbReference>
<keyword evidence="1" id="KW-0963">Cytoplasm</keyword>
<protein>
    <recommendedName>
        <fullName evidence="10">UDP-MurNAc-pentapeptide synthetase</fullName>
    </recommendedName>
</protein>
<dbReference type="InterPro" id="IPR013221">
    <property type="entry name" value="Mur_ligase_cen"/>
</dbReference>
<proteinExistence type="inferred from homology"/>
<evidence type="ECO:0000313" key="13">
    <source>
        <dbReference type="EMBL" id="KAK6146603.1"/>
    </source>
</evidence>
<dbReference type="NCBIfam" id="TIGR01143">
    <property type="entry name" value="murF"/>
    <property type="match status" value="1"/>
</dbReference>
<keyword evidence="7" id="KW-0573">Peptidoglycan synthesis</keyword>
<keyword evidence="9" id="KW-0961">Cell wall biogenesis/degradation</keyword>
<dbReference type="HAMAP" id="MF_02019">
    <property type="entry name" value="MurF"/>
    <property type="match status" value="1"/>
</dbReference>
<keyword evidence="3" id="KW-0132">Cell division</keyword>
<evidence type="ECO:0000256" key="4">
    <source>
        <dbReference type="ARBA" id="ARBA00022741"/>
    </source>
</evidence>
<evidence type="ECO:0000256" key="2">
    <source>
        <dbReference type="ARBA" id="ARBA00022598"/>
    </source>
</evidence>
<dbReference type="InterPro" id="IPR004101">
    <property type="entry name" value="Mur_ligase_C"/>
</dbReference>
<keyword evidence="4" id="KW-0547">Nucleotide-binding</keyword>
<gene>
    <name evidence="13" type="ORF">DH2020_020472</name>
</gene>
<evidence type="ECO:0000256" key="3">
    <source>
        <dbReference type="ARBA" id="ARBA00022618"/>
    </source>
</evidence>
<evidence type="ECO:0000313" key="14">
    <source>
        <dbReference type="Proteomes" id="UP001318860"/>
    </source>
</evidence>
<reference evidence="13 14" key="1">
    <citation type="journal article" date="2021" name="Comput. Struct. Biotechnol. J.">
        <title>De novo genome assembly of the potent medicinal plant Rehmannia glutinosa using nanopore technology.</title>
        <authorList>
            <person name="Ma L."/>
            <person name="Dong C."/>
            <person name="Song C."/>
            <person name="Wang X."/>
            <person name="Zheng X."/>
            <person name="Niu Y."/>
            <person name="Chen S."/>
            <person name="Feng W."/>
        </authorList>
    </citation>
    <scope>NUCLEOTIDE SEQUENCE [LARGE SCALE GENOMIC DNA]</scope>
    <source>
        <strain evidence="13">DH-2019</strain>
    </source>
</reference>
<dbReference type="SUPFAM" id="SSF53244">
    <property type="entry name" value="MurD-like peptide ligases, peptide-binding domain"/>
    <property type="match status" value="1"/>
</dbReference>
<dbReference type="InterPro" id="IPR036615">
    <property type="entry name" value="Mur_ligase_C_dom_sf"/>
</dbReference>
<dbReference type="Gene3D" id="3.40.1190.10">
    <property type="entry name" value="Mur-like, catalytic domain"/>
    <property type="match status" value="1"/>
</dbReference>
<dbReference type="Proteomes" id="UP001318860">
    <property type="component" value="Unassembled WGS sequence"/>
</dbReference>
<sequence length="471" mass="50572">MIISGRPNPPPLWSAPEIAEAVNGRIIKWGRPGSISTDTRSLHPGQWFLPLVGQNFDAHNFITPQLSAKGAVGVISNQVCENWDKGLIQVDDSTSDSLQKLAIFARKRFNGCLIGLTGSVGKTTTRTMIALALGSIGSVYQSPENWNNDIGVALSLVGIPRNLRFGVLEMGMSMKGEILELARMCRPNVRVILNVFCSHLENFASLEEVSTAKGEILRDALPGDVCVLNADDPLVMSLPVPEGVEKVLFGRRQGSDVRLVAAQSVDGGLKVEVVLDNNEDTVKFVIPSPGLHLALNACAAAAVATSLGVPLALVGKSLSQFIPVPGRSELEITRNDIKIINDVYNASPVSTKCAIDSLRAIDCYGKRVAILGDMLELGPTEIKLHELTLQHCLDSCIDVVALVGTRFLAAAENLKVDLEINLVGAYDSESLASKILEYVDCGDVVLVKGSRGMKMEKIVHVIKSDVRAVHA</sequence>
<keyword evidence="5" id="KW-0067">ATP-binding</keyword>
<dbReference type="InterPro" id="IPR051046">
    <property type="entry name" value="MurCDEF_CellWall_CoF430Synth"/>
</dbReference>
<dbReference type="InterPro" id="IPR035911">
    <property type="entry name" value="MurE/MurF_N"/>
</dbReference>
<comment type="caution">
    <text evidence="13">The sequence shown here is derived from an EMBL/GenBank/DDBJ whole genome shotgun (WGS) entry which is preliminary data.</text>
</comment>
<dbReference type="Pfam" id="PF02875">
    <property type="entry name" value="Mur_ligase_C"/>
    <property type="match status" value="1"/>
</dbReference>
<evidence type="ECO:0000256" key="1">
    <source>
        <dbReference type="ARBA" id="ARBA00022490"/>
    </source>
</evidence>
<evidence type="ECO:0000256" key="10">
    <source>
        <dbReference type="ARBA" id="ARBA00031461"/>
    </source>
</evidence>
<dbReference type="PANTHER" id="PTHR43024">
    <property type="entry name" value="UDP-N-ACETYLMURAMOYL-TRIPEPTIDE--D-ALANYL-D-ALANINE LIGASE"/>
    <property type="match status" value="1"/>
</dbReference>